<dbReference type="GO" id="GO:0006935">
    <property type="term" value="P:chemotaxis"/>
    <property type="evidence" value="ECO:0007669"/>
    <property type="project" value="InterPro"/>
</dbReference>
<evidence type="ECO:0000256" key="9">
    <source>
        <dbReference type="SAM" id="Phobius"/>
    </source>
</evidence>
<dbReference type="GO" id="GO:0004888">
    <property type="term" value="F:transmembrane signaling receptor activity"/>
    <property type="evidence" value="ECO:0007669"/>
    <property type="project" value="InterPro"/>
</dbReference>
<evidence type="ECO:0008006" key="14">
    <source>
        <dbReference type="Google" id="ProtNLM"/>
    </source>
</evidence>
<feature type="transmembrane region" description="Helical" evidence="9">
    <location>
        <begin position="12"/>
        <end position="34"/>
    </location>
</feature>
<dbReference type="Pfam" id="PF00672">
    <property type="entry name" value="HAMP"/>
    <property type="match status" value="1"/>
</dbReference>
<evidence type="ECO:0000256" key="5">
    <source>
        <dbReference type="ARBA" id="ARBA00023136"/>
    </source>
</evidence>
<dbReference type="PROSITE" id="PS50885">
    <property type="entry name" value="HAMP"/>
    <property type="match status" value="1"/>
</dbReference>
<evidence type="ECO:0000256" key="2">
    <source>
        <dbReference type="ARBA" id="ARBA00022475"/>
    </source>
</evidence>
<dbReference type="GO" id="GO:0005886">
    <property type="term" value="C:plasma membrane"/>
    <property type="evidence" value="ECO:0007669"/>
    <property type="project" value="UniProtKB-SubCell"/>
</dbReference>
<dbReference type="PROSITE" id="PS51257">
    <property type="entry name" value="PROKAR_LIPOPROTEIN"/>
    <property type="match status" value="1"/>
</dbReference>
<evidence type="ECO:0000313" key="12">
    <source>
        <dbReference type="EMBL" id="AQS58934.1"/>
    </source>
</evidence>
<protein>
    <recommendedName>
        <fullName evidence="14">Methyl-accepting chemotaxis protein</fullName>
    </recommendedName>
</protein>
<evidence type="ECO:0000259" key="10">
    <source>
        <dbReference type="PROSITE" id="PS50111"/>
    </source>
</evidence>
<feature type="transmembrane region" description="Helical" evidence="9">
    <location>
        <begin position="181"/>
        <end position="203"/>
    </location>
</feature>
<dbReference type="InterPro" id="IPR029151">
    <property type="entry name" value="Sensor-like_sf"/>
</dbReference>
<sequence length="522" mass="56056">MIFKSLKWKLALIIAMSLMLSCVGLMFVAYSGLITTANELSVQRAKSDMSFTLKVLDLSYPGEWRVEGDQLYKGDTLINDNNDIVDDIAKLSEGTCTIFLGDTRIATNVKKEDGSRAVGTQAAKEVSEIVLGGQAYQGEADVLGELYEANYSPLKDNTGKVIGMLYIGFSKQSIKDNVSKYAVQLALGCLLGLVIFVLINIYMVNKVVAQPVIELTEKLTKVANKDLTVAHMEVKSKDEIGQLANNFNQMKDNLEQVIKGIAQTARDVAETSTELSAQAQQTSSGASETAATMTEFAAGIDQISNNIQEVAKTSSNVNAYAQEGSQQVKVVGEQFSENNRVVASLGQVITNLDQKSKDISQIVGLITQIADQTNLLALNAAIEAARAGDAGRGFAVVAEEVRKLAEQSANSTKQISDIIAGIQQETQRAVNEMNATGVIVNSINQTISELEQGFGQIAEAVAELSSQIQAVAAASEQMSMGVQNVAASTEETTATIEEVTAAAERLTQMASDMEQMTKQFRL</sequence>
<evidence type="ECO:0000256" key="7">
    <source>
        <dbReference type="ARBA" id="ARBA00029447"/>
    </source>
</evidence>
<keyword evidence="2" id="KW-1003">Cell membrane</keyword>
<evidence type="ECO:0000256" key="3">
    <source>
        <dbReference type="ARBA" id="ARBA00022692"/>
    </source>
</evidence>
<evidence type="ECO:0000259" key="11">
    <source>
        <dbReference type="PROSITE" id="PS50885"/>
    </source>
</evidence>
<dbReference type="OrthoDB" id="9814363at2"/>
<dbReference type="Pfam" id="PF00015">
    <property type="entry name" value="MCPsignal"/>
    <property type="match status" value="1"/>
</dbReference>
<gene>
    <name evidence="12" type="ORF">B0537_07455</name>
</gene>
<proteinExistence type="inferred from homology"/>
<dbReference type="EMBL" id="CP019698">
    <property type="protein sequence ID" value="AQS58934.1"/>
    <property type="molecule type" value="Genomic_DNA"/>
</dbReference>
<evidence type="ECO:0000256" key="6">
    <source>
        <dbReference type="ARBA" id="ARBA00023224"/>
    </source>
</evidence>
<dbReference type="CDD" id="cd06225">
    <property type="entry name" value="HAMP"/>
    <property type="match status" value="1"/>
</dbReference>
<name>A0A1S6IVZ5_9FIRM</name>
<evidence type="ECO:0000313" key="13">
    <source>
        <dbReference type="Proteomes" id="UP000189464"/>
    </source>
</evidence>
<dbReference type="SUPFAM" id="SSF103190">
    <property type="entry name" value="Sensory domain-like"/>
    <property type="match status" value="1"/>
</dbReference>
<feature type="domain" description="HAMP" evidence="11">
    <location>
        <begin position="206"/>
        <end position="259"/>
    </location>
</feature>
<keyword evidence="4 9" id="KW-1133">Transmembrane helix</keyword>
<comment type="similarity">
    <text evidence="7">Belongs to the methyl-accepting chemotaxis (MCP) protein family.</text>
</comment>
<organism evidence="12 13">
    <name type="scientific">Desulforamulus ferrireducens</name>
    <dbReference type="NCBI Taxonomy" id="1833852"/>
    <lineage>
        <taxon>Bacteria</taxon>
        <taxon>Bacillati</taxon>
        <taxon>Bacillota</taxon>
        <taxon>Clostridia</taxon>
        <taxon>Eubacteriales</taxon>
        <taxon>Peptococcaceae</taxon>
        <taxon>Desulforamulus</taxon>
    </lineage>
</organism>
<evidence type="ECO:0000256" key="8">
    <source>
        <dbReference type="PROSITE-ProRule" id="PRU00284"/>
    </source>
</evidence>
<dbReference type="PANTHER" id="PTHR32089">
    <property type="entry name" value="METHYL-ACCEPTING CHEMOTAXIS PROTEIN MCPB"/>
    <property type="match status" value="1"/>
</dbReference>
<comment type="subcellular location">
    <subcellularLocation>
        <location evidence="1">Cell membrane</location>
        <topology evidence="1">Multi-pass membrane protein</topology>
    </subcellularLocation>
</comment>
<dbReference type="PRINTS" id="PR00260">
    <property type="entry name" value="CHEMTRNSDUCR"/>
</dbReference>
<dbReference type="AlphaFoldDB" id="A0A1S6IVZ5"/>
<dbReference type="SMART" id="SM00283">
    <property type="entry name" value="MA"/>
    <property type="match status" value="1"/>
</dbReference>
<dbReference type="SMART" id="SM00304">
    <property type="entry name" value="HAMP"/>
    <property type="match status" value="2"/>
</dbReference>
<evidence type="ECO:0000256" key="1">
    <source>
        <dbReference type="ARBA" id="ARBA00004651"/>
    </source>
</evidence>
<dbReference type="Proteomes" id="UP000189464">
    <property type="component" value="Chromosome"/>
</dbReference>
<dbReference type="STRING" id="1833852.B0537_07455"/>
<dbReference type="GO" id="GO:0007165">
    <property type="term" value="P:signal transduction"/>
    <property type="evidence" value="ECO:0007669"/>
    <property type="project" value="UniProtKB-KW"/>
</dbReference>
<dbReference type="InterPro" id="IPR004089">
    <property type="entry name" value="MCPsignal_dom"/>
</dbReference>
<dbReference type="CDD" id="cd11386">
    <property type="entry name" value="MCP_signal"/>
    <property type="match status" value="1"/>
</dbReference>
<accession>A0A1S6IVZ5</accession>
<keyword evidence="5 9" id="KW-0472">Membrane</keyword>
<dbReference type="InterPro" id="IPR004090">
    <property type="entry name" value="Chemotax_Me-accpt_rcpt"/>
</dbReference>
<keyword evidence="6 8" id="KW-0807">Transducer</keyword>
<evidence type="ECO:0000256" key="4">
    <source>
        <dbReference type="ARBA" id="ARBA00022989"/>
    </source>
</evidence>
<keyword evidence="3 9" id="KW-0812">Transmembrane</keyword>
<keyword evidence="13" id="KW-1185">Reference proteome</keyword>
<dbReference type="Gene3D" id="1.10.287.950">
    <property type="entry name" value="Methyl-accepting chemotaxis protein"/>
    <property type="match status" value="1"/>
</dbReference>
<dbReference type="RefSeq" id="WP_077713961.1">
    <property type="nucleotide sequence ID" value="NZ_CP019698.1"/>
</dbReference>
<dbReference type="SUPFAM" id="SSF58104">
    <property type="entry name" value="Methyl-accepting chemotaxis protein (MCP) signaling domain"/>
    <property type="match status" value="1"/>
</dbReference>
<dbReference type="KEGG" id="dfg:B0537_07455"/>
<dbReference type="InterPro" id="IPR003660">
    <property type="entry name" value="HAMP_dom"/>
</dbReference>
<reference evidence="12 13" key="1">
    <citation type="journal article" date="2016" name="Int. J. Syst. Evol. Microbiol.">
        <title>Desulfotomaculum ferrireducens sp. nov., a moderately thermophilic sulfate-reducing and dissimilatory Fe(III)-reducing bacterium isolated from compost.</title>
        <authorList>
            <person name="Yang G."/>
            <person name="Guo J."/>
            <person name="Zhuang L."/>
            <person name="Yuan Y."/>
            <person name="Zhou S."/>
        </authorList>
    </citation>
    <scope>NUCLEOTIDE SEQUENCE [LARGE SCALE GENOMIC DNA]</scope>
    <source>
        <strain evidence="12 13">GSS09</strain>
    </source>
</reference>
<feature type="domain" description="Methyl-accepting transducer" evidence="10">
    <location>
        <begin position="257"/>
        <end position="507"/>
    </location>
</feature>
<dbReference type="PROSITE" id="PS50111">
    <property type="entry name" value="CHEMOTAXIS_TRANSDUC_2"/>
    <property type="match status" value="1"/>
</dbReference>
<dbReference type="PANTHER" id="PTHR32089:SF112">
    <property type="entry name" value="LYSOZYME-LIKE PROTEIN-RELATED"/>
    <property type="match status" value="1"/>
</dbReference>
<dbReference type="InterPro" id="IPR033463">
    <property type="entry name" value="sCache_3"/>
</dbReference>
<dbReference type="Pfam" id="PF17202">
    <property type="entry name" value="sCache_3_3"/>
    <property type="match status" value="1"/>
</dbReference>